<evidence type="ECO:0000256" key="3">
    <source>
        <dbReference type="SAM" id="MobiDB-lite"/>
    </source>
</evidence>
<dbReference type="Proteomes" id="UP000054007">
    <property type="component" value="Unassembled WGS sequence"/>
</dbReference>
<proteinExistence type="predicted"/>
<protein>
    <recommendedName>
        <fullName evidence="4">CCHC-type domain-containing protein</fullName>
    </recommendedName>
</protein>
<feature type="region of interest" description="Disordered" evidence="3">
    <location>
        <begin position="45"/>
        <end position="117"/>
    </location>
</feature>
<dbReference type="PROSITE" id="PS50158">
    <property type="entry name" value="ZF_CCHC"/>
    <property type="match status" value="1"/>
</dbReference>
<evidence type="ECO:0000313" key="5">
    <source>
        <dbReference type="EMBL" id="KIY60641.1"/>
    </source>
</evidence>
<keyword evidence="1" id="KW-0507">mRNA processing</keyword>
<organism evidence="5 6">
    <name type="scientific">Cylindrobasidium torrendii FP15055 ss-10</name>
    <dbReference type="NCBI Taxonomy" id="1314674"/>
    <lineage>
        <taxon>Eukaryota</taxon>
        <taxon>Fungi</taxon>
        <taxon>Dikarya</taxon>
        <taxon>Basidiomycota</taxon>
        <taxon>Agaricomycotina</taxon>
        <taxon>Agaricomycetes</taxon>
        <taxon>Agaricomycetidae</taxon>
        <taxon>Agaricales</taxon>
        <taxon>Marasmiineae</taxon>
        <taxon>Physalacriaceae</taxon>
        <taxon>Cylindrobasidium</taxon>
    </lineage>
</organism>
<name>A0A0D7ATK3_9AGAR</name>
<dbReference type="SMART" id="SM00343">
    <property type="entry name" value="ZnF_C2HC"/>
    <property type="match status" value="1"/>
</dbReference>
<dbReference type="Gene3D" id="4.10.60.10">
    <property type="entry name" value="Zinc finger, CCHC-type"/>
    <property type="match status" value="1"/>
</dbReference>
<evidence type="ECO:0000256" key="2">
    <source>
        <dbReference type="PROSITE-ProRule" id="PRU00047"/>
    </source>
</evidence>
<dbReference type="InterPro" id="IPR001878">
    <property type="entry name" value="Znf_CCHC"/>
</dbReference>
<dbReference type="OrthoDB" id="3205788at2759"/>
<accession>A0A0D7ATK3</accession>
<dbReference type="GO" id="GO:0008270">
    <property type="term" value="F:zinc ion binding"/>
    <property type="evidence" value="ECO:0007669"/>
    <property type="project" value="UniProtKB-KW"/>
</dbReference>
<evidence type="ECO:0000259" key="4">
    <source>
        <dbReference type="PROSITE" id="PS50158"/>
    </source>
</evidence>
<feature type="domain" description="CCHC-type" evidence="4">
    <location>
        <begin position="139"/>
        <end position="154"/>
    </location>
</feature>
<feature type="compositionally biased region" description="Basic and acidic residues" evidence="3">
    <location>
        <begin position="45"/>
        <end position="65"/>
    </location>
</feature>
<gene>
    <name evidence="5" type="ORF">CYLTODRAFT_460588</name>
</gene>
<dbReference type="STRING" id="1314674.A0A0D7ATK3"/>
<evidence type="ECO:0000256" key="1">
    <source>
        <dbReference type="ARBA" id="ARBA00022664"/>
    </source>
</evidence>
<reference evidence="5 6" key="1">
    <citation type="journal article" date="2015" name="Fungal Genet. Biol.">
        <title>Evolution of novel wood decay mechanisms in Agaricales revealed by the genome sequences of Fistulina hepatica and Cylindrobasidium torrendii.</title>
        <authorList>
            <person name="Floudas D."/>
            <person name="Held B.W."/>
            <person name="Riley R."/>
            <person name="Nagy L.G."/>
            <person name="Koehler G."/>
            <person name="Ransdell A.S."/>
            <person name="Younus H."/>
            <person name="Chow J."/>
            <person name="Chiniquy J."/>
            <person name="Lipzen A."/>
            <person name="Tritt A."/>
            <person name="Sun H."/>
            <person name="Haridas S."/>
            <person name="LaButti K."/>
            <person name="Ohm R.A."/>
            <person name="Kues U."/>
            <person name="Blanchette R.A."/>
            <person name="Grigoriev I.V."/>
            <person name="Minto R.E."/>
            <person name="Hibbett D.S."/>
        </authorList>
    </citation>
    <scope>NUCLEOTIDE SEQUENCE [LARGE SCALE GENOMIC DNA]</scope>
    <source>
        <strain evidence="5 6">FP15055 ss-10</strain>
    </source>
</reference>
<dbReference type="EMBL" id="KN881417">
    <property type="protein sequence ID" value="KIY60641.1"/>
    <property type="molecule type" value="Genomic_DNA"/>
</dbReference>
<keyword evidence="2" id="KW-0863">Zinc-finger</keyword>
<dbReference type="AlphaFoldDB" id="A0A0D7ATK3"/>
<dbReference type="GO" id="GO:0003676">
    <property type="term" value="F:nucleic acid binding"/>
    <property type="evidence" value="ECO:0007669"/>
    <property type="project" value="InterPro"/>
</dbReference>
<keyword evidence="2" id="KW-0479">Metal-binding</keyword>
<dbReference type="GO" id="GO:0006397">
    <property type="term" value="P:mRNA processing"/>
    <property type="evidence" value="ECO:0007669"/>
    <property type="project" value="UniProtKB-KW"/>
</dbReference>
<dbReference type="SUPFAM" id="SSF57756">
    <property type="entry name" value="Retrovirus zinc finger-like domains"/>
    <property type="match status" value="1"/>
</dbReference>
<dbReference type="InterPro" id="IPR036875">
    <property type="entry name" value="Znf_CCHC_sf"/>
</dbReference>
<evidence type="ECO:0000313" key="6">
    <source>
        <dbReference type="Proteomes" id="UP000054007"/>
    </source>
</evidence>
<sequence>MNFVTRGDLYKLGYSEEVTSWDITVSVGERLERADELARKTYLSGEKHKAKMADRRTNDTNERNKYNGVPRSRRGQTPTPVHVSPSYEAREIRGQPVPNRQWKKGTPPPSDRPPRKENVWEKFKMSESEYRQHLSDGLCLRCHKKGHVSRNCPDANVIRASSSSRPPGKVQIASASLQAKESAPRLSIFPENVPDQTTVCMHEVGVDGIDFGLSELDEALPDCSCPWVEPTDMLDIMVGGADTEENTLWNYPRRWDGIPAGSWSFNRFLCERVSTILNEIPDWPGDEAYAEYKAHFARTTLLSCDMLQ</sequence>
<keyword evidence="2" id="KW-0862">Zinc</keyword>
<keyword evidence="6" id="KW-1185">Reference proteome</keyword>